<proteinExistence type="predicted"/>
<dbReference type="OrthoDB" id="9999371at2759"/>
<gene>
    <name evidence="1" type="ORF">MEDL_44256</name>
</gene>
<keyword evidence="2" id="KW-1185">Reference proteome</keyword>
<comment type="caution">
    <text evidence="1">The sequence shown here is derived from an EMBL/GenBank/DDBJ whole genome shotgun (WGS) entry which is preliminary data.</text>
</comment>
<dbReference type="Gene3D" id="3.40.250.10">
    <property type="entry name" value="Rhodanese-like domain"/>
    <property type="match status" value="1"/>
</dbReference>
<evidence type="ECO:0000313" key="1">
    <source>
        <dbReference type="EMBL" id="CAG2231480.1"/>
    </source>
</evidence>
<dbReference type="InterPro" id="IPR036873">
    <property type="entry name" value="Rhodanese-like_dom_sf"/>
</dbReference>
<name>A0A8S3TD97_MYTED</name>
<dbReference type="EMBL" id="CAJPWZ010002146">
    <property type="protein sequence ID" value="CAG2231480.1"/>
    <property type="molecule type" value="Genomic_DNA"/>
</dbReference>
<accession>A0A8S3TD97</accession>
<sequence>MLSRRLFDIQVDDEFDTIPASVSSLSFDSPPVKDNDLMSVMTPTVKEIFFLIMTMILASGLEDHITSSLPKSTKRQREDDDNSRCSKRPKVCSDIKAVVTKLEENDDFIADGSRLHTLPTVTGKHADLKSITPQTLADVVKETTMTSSVTTRSSTADTRMNLKADISEEQRICICTRPF</sequence>
<reference evidence="1" key="1">
    <citation type="submission" date="2021-03" db="EMBL/GenBank/DDBJ databases">
        <authorList>
            <person name="Bekaert M."/>
        </authorList>
    </citation>
    <scope>NUCLEOTIDE SEQUENCE</scope>
</reference>
<evidence type="ECO:0000313" key="2">
    <source>
        <dbReference type="Proteomes" id="UP000683360"/>
    </source>
</evidence>
<protein>
    <submittedName>
        <fullName evidence="1">Uncharacterized protein</fullName>
    </submittedName>
</protein>
<dbReference type="AlphaFoldDB" id="A0A8S3TD97"/>
<organism evidence="1 2">
    <name type="scientific">Mytilus edulis</name>
    <name type="common">Blue mussel</name>
    <dbReference type="NCBI Taxonomy" id="6550"/>
    <lineage>
        <taxon>Eukaryota</taxon>
        <taxon>Metazoa</taxon>
        <taxon>Spiralia</taxon>
        <taxon>Lophotrochozoa</taxon>
        <taxon>Mollusca</taxon>
        <taxon>Bivalvia</taxon>
        <taxon>Autobranchia</taxon>
        <taxon>Pteriomorphia</taxon>
        <taxon>Mytilida</taxon>
        <taxon>Mytiloidea</taxon>
        <taxon>Mytilidae</taxon>
        <taxon>Mytilinae</taxon>
        <taxon>Mytilus</taxon>
    </lineage>
</organism>
<dbReference type="Proteomes" id="UP000683360">
    <property type="component" value="Unassembled WGS sequence"/>
</dbReference>